<dbReference type="Proteomes" id="UP000284557">
    <property type="component" value="Unassembled WGS sequence"/>
</dbReference>
<dbReference type="AlphaFoldDB" id="A0ABD7HMX5"/>
<comment type="caution">
    <text evidence="1">The sequence shown here is derived from an EMBL/GenBank/DDBJ whole genome shotgun (WGS) entry which is preliminary data.</text>
</comment>
<organism evidence="1 2">
    <name type="scientific">Mycobacteroides abscessus</name>
    <dbReference type="NCBI Taxonomy" id="36809"/>
    <lineage>
        <taxon>Bacteria</taxon>
        <taxon>Bacillati</taxon>
        <taxon>Actinomycetota</taxon>
        <taxon>Actinomycetes</taxon>
        <taxon>Mycobacteriales</taxon>
        <taxon>Mycobacteriaceae</taxon>
        <taxon>Mycobacteroides</taxon>
    </lineage>
</organism>
<accession>A0ABD7HMX5</accession>
<dbReference type="EMBL" id="QXBN01000012">
    <property type="protein sequence ID" value="RIT36847.1"/>
    <property type="molecule type" value="Genomic_DNA"/>
</dbReference>
<evidence type="ECO:0000313" key="2">
    <source>
        <dbReference type="Proteomes" id="UP000284557"/>
    </source>
</evidence>
<evidence type="ECO:0000313" key="1">
    <source>
        <dbReference type="EMBL" id="RIT36847.1"/>
    </source>
</evidence>
<sequence length="109" mass="12149">MWDKEVDGMSIMTGQVAEVLRAHQLSGFDSESWSCTCGTETRRSDGHYSDHIVPLIEAATYEIADRLRRLCASLFDVLEIEYEDGVFTDTPVVRVADVIAALPREVING</sequence>
<name>A0ABD7HMX5_9MYCO</name>
<gene>
    <name evidence="1" type="ORF">D2E76_16485</name>
</gene>
<protein>
    <submittedName>
        <fullName evidence="1">Uncharacterized protein</fullName>
    </submittedName>
</protein>
<proteinExistence type="predicted"/>
<reference evidence="1 2" key="1">
    <citation type="submission" date="2018-08" db="EMBL/GenBank/DDBJ databases">
        <title>Linezolid Resistance in Mycobacterium abscessus: MIC Distribution and Comprehensive Investigation of Resistance Mechanisms.</title>
        <authorList>
            <person name="Ye M."/>
            <person name="Xu L."/>
            <person name="Zou Y."/>
            <person name="Li B."/>
            <person name="Guo Q."/>
            <person name="Zhang Y."/>
            <person name="Zhan M."/>
            <person name="Xu B."/>
            <person name="Yu F."/>
            <person name="Zhang Z."/>
            <person name="Chu H."/>
        </authorList>
    </citation>
    <scope>NUCLEOTIDE SEQUENCE [LARGE SCALE GENOMIC DNA]</scope>
    <source>
        <strain evidence="1 2">G143</strain>
    </source>
</reference>